<accession>A0A7V4TYK6</accession>
<name>A0A7V4TYK6_CALAY</name>
<dbReference type="AlphaFoldDB" id="A0A7V4TYK6"/>
<reference evidence="1" key="1">
    <citation type="journal article" date="2020" name="mSystems">
        <title>Genome- and Community-Level Interaction Insights into Carbon Utilization and Element Cycling Functions of Hydrothermarchaeota in Hydrothermal Sediment.</title>
        <authorList>
            <person name="Zhou Z."/>
            <person name="Liu Y."/>
            <person name="Xu W."/>
            <person name="Pan J."/>
            <person name="Luo Z.H."/>
            <person name="Li M."/>
        </authorList>
    </citation>
    <scope>NUCLEOTIDE SEQUENCE [LARGE SCALE GENOMIC DNA]</scope>
    <source>
        <strain evidence="1">HyVt-577</strain>
    </source>
</reference>
<dbReference type="InterPro" id="IPR021457">
    <property type="entry name" value="DUF3108"/>
</dbReference>
<organism evidence="1">
    <name type="scientific">Caldithrix abyssi</name>
    <dbReference type="NCBI Taxonomy" id="187145"/>
    <lineage>
        <taxon>Bacteria</taxon>
        <taxon>Pseudomonadati</taxon>
        <taxon>Calditrichota</taxon>
        <taxon>Calditrichia</taxon>
        <taxon>Calditrichales</taxon>
        <taxon>Calditrichaceae</taxon>
        <taxon>Caldithrix</taxon>
    </lineage>
</organism>
<evidence type="ECO:0000313" key="1">
    <source>
        <dbReference type="EMBL" id="HGY54373.1"/>
    </source>
</evidence>
<sequence length="325" mass="37452">MLIKRHSYGYFMQPIISIFVSLWLFTAGLSQTDSTRAPILTPDSSLDSSLKTDTVAADTNSVDSDSTATSADRRIEKKKPIPPQLTIKAFKVGEKLTFKIRYGFIKAGEAVMQVKDTLRMNGIPVYHLQTTARSVPAFDWIFKVRDEVNSYVTVNGFYSLRFEKKLREGGYKVDLIVDYNHEDSLAHVRFFRYDRDDKNQDFKVKIPPYINDILSSFYYVRNKTLKVGQSFYLQNHEKEKVYNLEIKIHRKETLEVDAGTFRCLVVEPMLKGEGIFKQEGRLLVWLTDDEYKIPVQMTSEVLVGHITTELIRMEGVPNPIPARLE</sequence>
<dbReference type="EMBL" id="DRQG01000016">
    <property type="protein sequence ID" value="HGY54373.1"/>
    <property type="molecule type" value="Genomic_DNA"/>
</dbReference>
<protein>
    <submittedName>
        <fullName evidence="1">DUF3108 domain-containing protein</fullName>
    </submittedName>
</protein>
<dbReference type="Proteomes" id="UP000885779">
    <property type="component" value="Unassembled WGS sequence"/>
</dbReference>
<comment type="caution">
    <text evidence="1">The sequence shown here is derived from an EMBL/GenBank/DDBJ whole genome shotgun (WGS) entry which is preliminary data.</text>
</comment>
<gene>
    <name evidence="1" type="ORF">ENK44_01600</name>
</gene>
<dbReference type="Pfam" id="PF11306">
    <property type="entry name" value="DUF3108"/>
    <property type="match status" value="1"/>
</dbReference>
<proteinExistence type="predicted"/>